<evidence type="ECO:0000256" key="1">
    <source>
        <dbReference type="SAM" id="MobiDB-lite"/>
    </source>
</evidence>
<protein>
    <recommendedName>
        <fullName evidence="2">F-box domain-containing protein</fullName>
    </recommendedName>
</protein>
<accession>A0A0D7BHN5</accession>
<keyword evidence="4" id="KW-1185">Reference proteome</keyword>
<dbReference type="InterPro" id="IPR036047">
    <property type="entry name" value="F-box-like_dom_sf"/>
</dbReference>
<dbReference type="EMBL" id="KN880481">
    <property type="protein sequence ID" value="KIY69619.1"/>
    <property type="molecule type" value="Genomic_DNA"/>
</dbReference>
<sequence length="511" mass="57108">MSPNESKKAKTTTDASEELSRAPVTVPNEILARIFSFAVDNLPSEPSMRTAAKIGLICKHWRMILYSTPSLWSRLSVEFTDIDDDTGLGDGIQKTTSTQALALCLALSHPMPIYFQLCVKDAKNDWDLRSWIKLDAFHETHIAKALYMLLGHSARWKQASFTSDSWVVELIFTLRHLRSPELESLTFLVFDDAQPYSWPEDLEQLESALTPRLRHLDINLHIPYLNPYWSSLKSLTIGFEGPDECHHILSQALQLEVLTITHIGFLPTKDTTGNLILPRVQQLNLTQCAACNLFDGLVVPSLTELGLVAFDENQEHSAHVRAGIEECERHVPISLAVKHVVGLLESSKVIVDKFTAAWYTPCGELLPVMALVQSTSVLSLSHLDMDTDLDFLEHCLVRCKPPLFPHLKELGLSFDITPPDVPALIASFGLIEEFVCARKAAGLRKLTLEQKDFSPESPEVAQDLSPSIYASSSLARTLCKMSEARDFEVQWTASPDIDIMHYAAAYTVPLF</sequence>
<feature type="domain" description="F-box" evidence="2">
    <location>
        <begin position="26"/>
        <end position="76"/>
    </location>
</feature>
<dbReference type="Pfam" id="PF12937">
    <property type="entry name" value="F-box-like"/>
    <property type="match status" value="1"/>
</dbReference>
<dbReference type="OrthoDB" id="3249706at2759"/>
<reference evidence="3 4" key="1">
    <citation type="journal article" date="2015" name="Fungal Genet. Biol.">
        <title>Evolution of novel wood decay mechanisms in Agaricales revealed by the genome sequences of Fistulina hepatica and Cylindrobasidium torrendii.</title>
        <authorList>
            <person name="Floudas D."/>
            <person name="Held B.W."/>
            <person name="Riley R."/>
            <person name="Nagy L.G."/>
            <person name="Koehler G."/>
            <person name="Ransdell A.S."/>
            <person name="Younus H."/>
            <person name="Chow J."/>
            <person name="Chiniquy J."/>
            <person name="Lipzen A."/>
            <person name="Tritt A."/>
            <person name="Sun H."/>
            <person name="Haridas S."/>
            <person name="LaButti K."/>
            <person name="Ohm R.A."/>
            <person name="Kues U."/>
            <person name="Blanchette R.A."/>
            <person name="Grigoriev I.V."/>
            <person name="Minto R.E."/>
            <person name="Hibbett D.S."/>
        </authorList>
    </citation>
    <scope>NUCLEOTIDE SEQUENCE [LARGE SCALE GENOMIC DNA]</scope>
    <source>
        <strain evidence="3 4">FP15055 ss-10</strain>
    </source>
</reference>
<dbReference type="Gene3D" id="1.20.1280.50">
    <property type="match status" value="1"/>
</dbReference>
<dbReference type="SUPFAM" id="SSF81383">
    <property type="entry name" value="F-box domain"/>
    <property type="match status" value="1"/>
</dbReference>
<gene>
    <name evidence="3" type="ORF">CYLTODRAFT_452490</name>
</gene>
<dbReference type="AlphaFoldDB" id="A0A0D7BHN5"/>
<dbReference type="Proteomes" id="UP000054007">
    <property type="component" value="Unassembled WGS sequence"/>
</dbReference>
<proteinExistence type="predicted"/>
<dbReference type="Gene3D" id="3.80.10.10">
    <property type="entry name" value="Ribonuclease Inhibitor"/>
    <property type="match status" value="1"/>
</dbReference>
<name>A0A0D7BHN5_9AGAR</name>
<feature type="region of interest" description="Disordered" evidence="1">
    <location>
        <begin position="1"/>
        <end position="20"/>
    </location>
</feature>
<evidence type="ECO:0000259" key="2">
    <source>
        <dbReference type="Pfam" id="PF12937"/>
    </source>
</evidence>
<evidence type="ECO:0000313" key="4">
    <source>
        <dbReference type="Proteomes" id="UP000054007"/>
    </source>
</evidence>
<organism evidence="3 4">
    <name type="scientific">Cylindrobasidium torrendii FP15055 ss-10</name>
    <dbReference type="NCBI Taxonomy" id="1314674"/>
    <lineage>
        <taxon>Eukaryota</taxon>
        <taxon>Fungi</taxon>
        <taxon>Dikarya</taxon>
        <taxon>Basidiomycota</taxon>
        <taxon>Agaricomycotina</taxon>
        <taxon>Agaricomycetes</taxon>
        <taxon>Agaricomycetidae</taxon>
        <taxon>Agaricales</taxon>
        <taxon>Marasmiineae</taxon>
        <taxon>Physalacriaceae</taxon>
        <taxon>Cylindrobasidium</taxon>
    </lineage>
</organism>
<dbReference type="InterPro" id="IPR032675">
    <property type="entry name" value="LRR_dom_sf"/>
</dbReference>
<dbReference type="InterPro" id="IPR001810">
    <property type="entry name" value="F-box_dom"/>
</dbReference>
<evidence type="ECO:0000313" key="3">
    <source>
        <dbReference type="EMBL" id="KIY69619.1"/>
    </source>
</evidence>